<dbReference type="Pfam" id="PF01636">
    <property type="entry name" value="APH"/>
    <property type="match status" value="1"/>
</dbReference>
<organism evidence="2 3">
    <name type="scientific">Frankia umida</name>
    <dbReference type="NCBI Taxonomy" id="573489"/>
    <lineage>
        <taxon>Bacteria</taxon>
        <taxon>Bacillati</taxon>
        <taxon>Actinomycetota</taxon>
        <taxon>Actinomycetes</taxon>
        <taxon>Frankiales</taxon>
        <taxon>Frankiaceae</taxon>
        <taxon>Frankia</taxon>
    </lineage>
</organism>
<dbReference type="Gene3D" id="3.90.1200.10">
    <property type="match status" value="1"/>
</dbReference>
<reference evidence="2 3" key="1">
    <citation type="submission" date="2022-04" db="EMBL/GenBank/DDBJ databases">
        <title>Genome diversity in the genus Frankia.</title>
        <authorList>
            <person name="Carlos-Shanley C."/>
            <person name="Hahn D."/>
        </authorList>
    </citation>
    <scope>NUCLEOTIDE SEQUENCE [LARGE SCALE GENOMIC DNA]</scope>
    <source>
        <strain evidence="2 3">Ag45/Mut15</strain>
    </source>
</reference>
<dbReference type="EMBL" id="JALKFT010000014">
    <property type="protein sequence ID" value="MCK9877076.1"/>
    <property type="molecule type" value="Genomic_DNA"/>
</dbReference>
<accession>A0ABT0JZV6</accession>
<evidence type="ECO:0000313" key="2">
    <source>
        <dbReference type="EMBL" id="MCK9877076.1"/>
    </source>
</evidence>
<dbReference type="SUPFAM" id="SSF56112">
    <property type="entry name" value="Protein kinase-like (PK-like)"/>
    <property type="match status" value="1"/>
</dbReference>
<dbReference type="PANTHER" id="PTHR21310">
    <property type="entry name" value="AMINOGLYCOSIDE PHOSPHOTRANSFERASE-RELATED-RELATED"/>
    <property type="match status" value="1"/>
</dbReference>
<dbReference type="InterPro" id="IPR011009">
    <property type="entry name" value="Kinase-like_dom_sf"/>
</dbReference>
<dbReference type="InterPro" id="IPR002575">
    <property type="entry name" value="Aminoglycoside_PTrfase"/>
</dbReference>
<feature type="domain" description="Aminoglycoside phosphotransferase" evidence="1">
    <location>
        <begin position="54"/>
        <end position="257"/>
    </location>
</feature>
<comment type="caution">
    <text evidence="2">The sequence shown here is derived from an EMBL/GenBank/DDBJ whole genome shotgun (WGS) entry which is preliminary data.</text>
</comment>
<name>A0ABT0JZV6_9ACTN</name>
<protein>
    <submittedName>
        <fullName evidence="2">Phosphotransferase family protein</fullName>
    </submittedName>
</protein>
<dbReference type="RefSeq" id="WP_248825367.1">
    <property type="nucleotide sequence ID" value="NZ_JALKFT010000014.1"/>
</dbReference>
<dbReference type="PANTHER" id="PTHR21310:SF40">
    <property type="entry name" value="AMINOGLYCOSIDE PHOSPHOTRANSFERASE DOMAIN-CONTAINING PROTEIN-RELATED"/>
    <property type="match status" value="1"/>
</dbReference>
<evidence type="ECO:0000259" key="1">
    <source>
        <dbReference type="Pfam" id="PF01636"/>
    </source>
</evidence>
<dbReference type="Proteomes" id="UP001201873">
    <property type="component" value="Unassembled WGS sequence"/>
</dbReference>
<dbReference type="Gene3D" id="3.30.200.20">
    <property type="entry name" value="Phosphorylase Kinase, domain 1"/>
    <property type="match status" value="1"/>
</dbReference>
<sequence>MADPRVPEPLVLWLREQLPPDAGLQVEYAGPAGLVGYSAELLMLTLTWQADGATHRRDVVIRLCPPSPGLLEPYDMARQVAVLRGLEHTDVRSPKVLWFEETGKVLGRPLYVMERLGGRAYEGTVPEEIAGNPALVRRMSEGFIEQLAAIHQVDIDATGLAALGDGRTYLSDQLDHWTSEMHRVQRAPLPGLERLLAELRAQQPTRSERICLLHGDAKPGNVAYLDGEVSAVFDWEMAAIGDPMADLGYLQVLWNTRIYVTAQPGALSFDEAVAHYASLTGYPVHDLDWYHALACYKTCVIVLVASMLFDAGHSDDLRFVFMARNLDVFFQRALRLLGVDETLDAGPVLPRPERIAQVETAAVAATTTTAH</sequence>
<dbReference type="InterPro" id="IPR051678">
    <property type="entry name" value="AGP_Transferase"/>
</dbReference>
<gene>
    <name evidence="2" type="ORF">MXD59_15055</name>
</gene>
<proteinExistence type="predicted"/>
<dbReference type="CDD" id="cd05154">
    <property type="entry name" value="ACAD10_11_N-like"/>
    <property type="match status" value="1"/>
</dbReference>
<keyword evidence="3" id="KW-1185">Reference proteome</keyword>
<dbReference type="InterPro" id="IPR041726">
    <property type="entry name" value="ACAD10_11_N"/>
</dbReference>
<evidence type="ECO:0000313" key="3">
    <source>
        <dbReference type="Proteomes" id="UP001201873"/>
    </source>
</evidence>